<keyword evidence="3" id="KW-1185">Reference proteome</keyword>
<dbReference type="InterPro" id="IPR052929">
    <property type="entry name" value="RNase_H-like_EbsB-rel"/>
</dbReference>
<evidence type="ECO:0000313" key="3">
    <source>
        <dbReference type="Proteomes" id="UP001054821"/>
    </source>
</evidence>
<feature type="domain" description="RNase H type-1" evidence="1">
    <location>
        <begin position="111"/>
        <end position="197"/>
    </location>
</feature>
<sequence>MPMGMRWIALASSFKINGRIVRRNQLSICSFSVLGSSRYGLDTPFNYRIDKHGISTLHQWLRDCVTVGLNTKEERNRVLDHIALMCWTIWKTRNRAVFLSRTKGAKSVSFHAKTALVAEAVALLEGSKFARERNLTKVCFESDSLELNKRVKGNIGRGRWNFYPVLTLISEEQWGFEECSWNWTNRIGNQATDNLVSLALSRRSTEVWVERTPTSLVHILSKEGLPYPHLS</sequence>
<dbReference type="InterPro" id="IPR012337">
    <property type="entry name" value="RNaseH-like_sf"/>
</dbReference>
<protein>
    <recommendedName>
        <fullName evidence="1">RNase H type-1 domain-containing protein</fullName>
    </recommendedName>
</protein>
<dbReference type="AlphaFoldDB" id="A0AAD4VEI0"/>
<dbReference type="PANTHER" id="PTHR47074">
    <property type="entry name" value="BNAC02G40300D PROTEIN"/>
    <property type="match status" value="1"/>
</dbReference>
<proteinExistence type="predicted"/>
<dbReference type="SUPFAM" id="SSF53098">
    <property type="entry name" value="Ribonuclease H-like"/>
    <property type="match status" value="1"/>
</dbReference>
<dbReference type="InterPro" id="IPR002156">
    <property type="entry name" value="RNaseH_domain"/>
</dbReference>
<dbReference type="GO" id="GO:0004523">
    <property type="term" value="F:RNA-DNA hybrid ribonuclease activity"/>
    <property type="evidence" value="ECO:0007669"/>
    <property type="project" value="InterPro"/>
</dbReference>
<dbReference type="Pfam" id="PF13456">
    <property type="entry name" value="RVT_3"/>
    <property type="match status" value="1"/>
</dbReference>
<dbReference type="GO" id="GO:0003676">
    <property type="term" value="F:nucleic acid binding"/>
    <property type="evidence" value="ECO:0007669"/>
    <property type="project" value="InterPro"/>
</dbReference>
<dbReference type="InterPro" id="IPR036397">
    <property type="entry name" value="RNaseH_sf"/>
</dbReference>
<dbReference type="EMBL" id="JAJFAZ020000006">
    <property type="protein sequence ID" value="KAI5323038.1"/>
    <property type="molecule type" value="Genomic_DNA"/>
</dbReference>
<name>A0AAD4VEI0_PRUDU</name>
<organism evidence="2 3">
    <name type="scientific">Prunus dulcis</name>
    <name type="common">Almond</name>
    <name type="synonym">Amygdalus dulcis</name>
    <dbReference type="NCBI Taxonomy" id="3755"/>
    <lineage>
        <taxon>Eukaryota</taxon>
        <taxon>Viridiplantae</taxon>
        <taxon>Streptophyta</taxon>
        <taxon>Embryophyta</taxon>
        <taxon>Tracheophyta</taxon>
        <taxon>Spermatophyta</taxon>
        <taxon>Magnoliopsida</taxon>
        <taxon>eudicotyledons</taxon>
        <taxon>Gunneridae</taxon>
        <taxon>Pentapetalae</taxon>
        <taxon>rosids</taxon>
        <taxon>fabids</taxon>
        <taxon>Rosales</taxon>
        <taxon>Rosaceae</taxon>
        <taxon>Amygdaloideae</taxon>
        <taxon>Amygdaleae</taxon>
        <taxon>Prunus</taxon>
    </lineage>
</organism>
<comment type="caution">
    <text evidence="2">The sequence shown here is derived from an EMBL/GenBank/DDBJ whole genome shotgun (WGS) entry which is preliminary data.</text>
</comment>
<dbReference type="InterPro" id="IPR044730">
    <property type="entry name" value="RNase_H-like_dom_plant"/>
</dbReference>
<gene>
    <name evidence="2" type="ORF">L3X38_032110</name>
</gene>
<dbReference type="Proteomes" id="UP001054821">
    <property type="component" value="Chromosome 6"/>
</dbReference>
<dbReference type="CDD" id="cd06222">
    <property type="entry name" value="RNase_H_like"/>
    <property type="match status" value="1"/>
</dbReference>
<dbReference type="PANTHER" id="PTHR47074:SF73">
    <property type="entry name" value="OS04G0448401 PROTEIN"/>
    <property type="match status" value="1"/>
</dbReference>
<accession>A0AAD4VEI0</accession>
<reference evidence="2 3" key="1">
    <citation type="journal article" date="2022" name="G3 (Bethesda)">
        <title>Whole-genome sequence and methylome profiling of the almond [Prunus dulcis (Mill.) D.A. Webb] cultivar 'Nonpareil'.</title>
        <authorList>
            <person name="D'Amico-Willman K.M."/>
            <person name="Ouma W.Z."/>
            <person name="Meulia T."/>
            <person name="Sideli G.M."/>
            <person name="Gradziel T.M."/>
            <person name="Fresnedo-Ramirez J."/>
        </authorList>
    </citation>
    <scope>NUCLEOTIDE SEQUENCE [LARGE SCALE GENOMIC DNA]</scope>
    <source>
        <strain evidence="2">Clone GOH B32 T37-40</strain>
    </source>
</reference>
<dbReference type="Gene3D" id="3.30.420.10">
    <property type="entry name" value="Ribonuclease H-like superfamily/Ribonuclease H"/>
    <property type="match status" value="1"/>
</dbReference>
<evidence type="ECO:0000313" key="2">
    <source>
        <dbReference type="EMBL" id="KAI5323038.1"/>
    </source>
</evidence>
<evidence type="ECO:0000259" key="1">
    <source>
        <dbReference type="Pfam" id="PF13456"/>
    </source>
</evidence>